<evidence type="ECO:0000256" key="1">
    <source>
        <dbReference type="SAM" id="MobiDB-lite"/>
    </source>
</evidence>
<dbReference type="Proteomes" id="UP000525389">
    <property type="component" value="Unassembled WGS sequence"/>
</dbReference>
<dbReference type="AlphaFoldDB" id="A0A7W8GFU5"/>
<gene>
    <name evidence="2" type="ORF">HNQ09_002116</name>
</gene>
<feature type="compositionally biased region" description="Basic residues" evidence="1">
    <location>
        <begin position="72"/>
        <end position="89"/>
    </location>
</feature>
<keyword evidence="3" id="KW-1185">Reference proteome</keyword>
<sequence>MVIDLTPEYQAWFERVNADLAASPRRSAKVKPTIEAIEAGDVDFKTLAAETRRKMQASFEKGQQLGQSRSQARGKKAAPARGRTTKAKK</sequence>
<evidence type="ECO:0000313" key="2">
    <source>
        <dbReference type="EMBL" id="MBB5234673.1"/>
    </source>
</evidence>
<evidence type="ECO:0000313" key="3">
    <source>
        <dbReference type="Proteomes" id="UP000525389"/>
    </source>
</evidence>
<name>A0A7W8GFU5_9DEIO</name>
<comment type="caution">
    <text evidence="2">The sequence shown here is derived from an EMBL/GenBank/DDBJ whole genome shotgun (WGS) entry which is preliminary data.</text>
</comment>
<accession>A0A7W8GFU5</accession>
<protein>
    <submittedName>
        <fullName evidence="2">Uncharacterized protein</fullName>
    </submittedName>
</protein>
<reference evidence="2 3" key="1">
    <citation type="submission" date="2020-08" db="EMBL/GenBank/DDBJ databases">
        <title>Genomic Encyclopedia of Type Strains, Phase IV (KMG-IV): sequencing the most valuable type-strain genomes for metagenomic binning, comparative biology and taxonomic classification.</title>
        <authorList>
            <person name="Goeker M."/>
        </authorList>
    </citation>
    <scope>NUCLEOTIDE SEQUENCE [LARGE SCALE GENOMIC DNA]</scope>
    <source>
        <strain evidence="2 3">DSM 101791</strain>
    </source>
</reference>
<proteinExistence type="predicted"/>
<organism evidence="2 3">
    <name type="scientific">Deinococcus budaensis</name>
    <dbReference type="NCBI Taxonomy" id="1665626"/>
    <lineage>
        <taxon>Bacteria</taxon>
        <taxon>Thermotogati</taxon>
        <taxon>Deinococcota</taxon>
        <taxon>Deinococci</taxon>
        <taxon>Deinococcales</taxon>
        <taxon>Deinococcaceae</taxon>
        <taxon>Deinococcus</taxon>
    </lineage>
</organism>
<dbReference type="EMBL" id="JACHFN010000007">
    <property type="protein sequence ID" value="MBB5234673.1"/>
    <property type="molecule type" value="Genomic_DNA"/>
</dbReference>
<feature type="region of interest" description="Disordered" evidence="1">
    <location>
        <begin position="55"/>
        <end position="89"/>
    </location>
</feature>
<dbReference type="RefSeq" id="WP_343057734.1">
    <property type="nucleotide sequence ID" value="NZ_JACHFN010000007.1"/>
</dbReference>